<name>A0ABX1SRE7_STACP</name>
<sequence length="104" mass="12236">MSNFIGSFNMPKQQLKELSDAKLAMHFTYMEERFKQLNKMKFDCLLPLDKDSSEVLKIPHKTQKEFKSIFRQVMKNKIGEAHAEFVRRNIGTYESNVKEVMGKC</sequence>
<accession>A0ABX1SRE7</accession>
<organism evidence="1 2">
    <name type="scientific">Staphylococcus capitis</name>
    <dbReference type="NCBI Taxonomy" id="29388"/>
    <lineage>
        <taxon>Bacteria</taxon>
        <taxon>Bacillati</taxon>
        <taxon>Bacillota</taxon>
        <taxon>Bacilli</taxon>
        <taxon>Bacillales</taxon>
        <taxon>Staphylococcaceae</taxon>
        <taxon>Staphylococcus</taxon>
    </lineage>
</organism>
<evidence type="ECO:0000313" key="2">
    <source>
        <dbReference type="Proteomes" id="UP000538955"/>
    </source>
</evidence>
<reference evidence="1 2" key="1">
    <citation type="submission" date="2020-04" db="EMBL/GenBank/DDBJ databases">
        <title>The Epidemiology and Molecular Characteristics of Linezolid-Resistant Staphylococcus capitis in Huashan Hospital, Shanghai.</title>
        <authorList>
            <person name="Ding L."/>
            <person name="Li P."/>
            <person name="Yang Y."/>
            <person name="Lin D."/>
            <person name="Xu X."/>
        </authorList>
    </citation>
    <scope>NUCLEOTIDE SEQUENCE [LARGE SCALE GENOMIC DNA]</scope>
    <source>
        <strain evidence="1 2">17-84</strain>
    </source>
</reference>
<protein>
    <submittedName>
        <fullName evidence="1">Uncharacterized protein</fullName>
    </submittedName>
</protein>
<dbReference type="EMBL" id="JABBMI010000058">
    <property type="protein sequence ID" value="NMK54182.1"/>
    <property type="molecule type" value="Genomic_DNA"/>
</dbReference>
<proteinExistence type="predicted"/>
<keyword evidence="2" id="KW-1185">Reference proteome</keyword>
<comment type="caution">
    <text evidence="1">The sequence shown here is derived from an EMBL/GenBank/DDBJ whole genome shotgun (WGS) entry which is preliminary data.</text>
</comment>
<gene>
    <name evidence="1" type="ORF">HHM24_05365</name>
</gene>
<dbReference type="Proteomes" id="UP000538955">
    <property type="component" value="Unassembled WGS sequence"/>
</dbReference>
<evidence type="ECO:0000313" key="1">
    <source>
        <dbReference type="EMBL" id="NMK54182.1"/>
    </source>
</evidence>